<dbReference type="FunFam" id="2.60.40.10:FF:000193">
    <property type="entry name" value="Myelin protein zero-like 1 like"/>
    <property type="match status" value="1"/>
</dbReference>
<evidence type="ECO:0000313" key="13">
    <source>
        <dbReference type="EMBL" id="AFP05988.1"/>
    </source>
</evidence>
<organism evidence="13">
    <name type="scientific">Callorhinchus milii</name>
    <name type="common">Ghost shark</name>
    <dbReference type="NCBI Taxonomy" id="7868"/>
    <lineage>
        <taxon>Eukaryota</taxon>
        <taxon>Metazoa</taxon>
        <taxon>Chordata</taxon>
        <taxon>Craniata</taxon>
        <taxon>Vertebrata</taxon>
        <taxon>Chondrichthyes</taxon>
        <taxon>Holocephali</taxon>
        <taxon>Chimaeriformes</taxon>
        <taxon>Callorhinchidae</taxon>
        <taxon>Callorhinchus</taxon>
    </lineage>
</organism>
<feature type="transmembrane region" description="Helical" evidence="10">
    <location>
        <begin position="149"/>
        <end position="173"/>
    </location>
</feature>
<protein>
    <submittedName>
        <fullName evidence="13">Myelin protein zero-like protein 2</fullName>
    </submittedName>
</protein>
<evidence type="ECO:0000256" key="2">
    <source>
        <dbReference type="ARBA" id="ARBA00007180"/>
    </source>
</evidence>
<dbReference type="InterPro" id="IPR036179">
    <property type="entry name" value="Ig-like_dom_sf"/>
</dbReference>
<feature type="chain" id="PRO_5004778262" evidence="11">
    <location>
        <begin position="25"/>
        <end position="218"/>
    </location>
</feature>
<dbReference type="PANTHER" id="PTHR13869">
    <property type="entry name" value="MYELIN P0 RELATED"/>
    <property type="match status" value="1"/>
</dbReference>
<dbReference type="SMART" id="SM00406">
    <property type="entry name" value="IGv"/>
    <property type="match status" value="1"/>
</dbReference>
<evidence type="ECO:0000256" key="5">
    <source>
        <dbReference type="ARBA" id="ARBA00022989"/>
    </source>
</evidence>
<evidence type="ECO:0000256" key="10">
    <source>
        <dbReference type="SAM" id="Phobius"/>
    </source>
</evidence>
<evidence type="ECO:0000256" key="8">
    <source>
        <dbReference type="ARBA" id="ARBA00023180"/>
    </source>
</evidence>
<evidence type="ECO:0000256" key="9">
    <source>
        <dbReference type="ARBA" id="ARBA00023319"/>
    </source>
</evidence>
<evidence type="ECO:0000259" key="12">
    <source>
        <dbReference type="PROSITE" id="PS50835"/>
    </source>
</evidence>
<reference evidence="13" key="1">
    <citation type="journal article" date="2014" name="Nature">
        <title>Elephant shark genome provides unique insights into gnathostome evolution.</title>
        <authorList>
            <consortium name="International Elephant Shark Genome Sequencing Consortium"/>
            <person name="Venkatesh B."/>
            <person name="Lee A.P."/>
            <person name="Ravi V."/>
            <person name="Maurya A.K."/>
            <person name="Lian M.M."/>
            <person name="Swann J.B."/>
            <person name="Ohta Y."/>
            <person name="Flajnik M.F."/>
            <person name="Sutoh Y."/>
            <person name="Kasahara M."/>
            <person name="Hoon S."/>
            <person name="Gangu V."/>
            <person name="Roy S.W."/>
            <person name="Irimia M."/>
            <person name="Korzh V."/>
            <person name="Kondrychyn I."/>
            <person name="Lim Z.W."/>
            <person name="Tay B.H."/>
            <person name="Tohari S."/>
            <person name="Kong K.W."/>
            <person name="Ho S."/>
            <person name="Lorente-Galdos B."/>
            <person name="Quilez J."/>
            <person name="Marques-Bonet T."/>
            <person name="Raney B.J."/>
            <person name="Ingham P.W."/>
            <person name="Tay A."/>
            <person name="Hillier L.W."/>
            <person name="Minx P."/>
            <person name="Boehm T."/>
            <person name="Wilson R.K."/>
            <person name="Brenner S."/>
            <person name="Warren W.C."/>
        </authorList>
    </citation>
    <scope>NUCLEOTIDE SEQUENCE</scope>
    <source>
        <tissue evidence="13">Gills</tissue>
    </source>
</reference>
<comment type="similarity">
    <text evidence="2">Belongs to the myelin P0 protein family.</text>
</comment>
<dbReference type="SUPFAM" id="SSF48726">
    <property type="entry name" value="Immunoglobulin"/>
    <property type="match status" value="1"/>
</dbReference>
<keyword evidence="4 11" id="KW-0732">Signal</keyword>
<dbReference type="InterPro" id="IPR013783">
    <property type="entry name" value="Ig-like_fold"/>
</dbReference>
<dbReference type="Gene3D" id="2.60.40.10">
    <property type="entry name" value="Immunoglobulins"/>
    <property type="match status" value="1"/>
</dbReference>
<accession>V9L3H2</accession>
<dbReference type="GO" id="GO:0098609">
    <property type="term" value="P:cell-cell adhesion"/>
    <property type="evidence" value="ECO:0007669"/>
    <property type="project" value="TreeGrafter"/>
</dbReference>
<sequence>MDRSHRRALFLSVLLISGLCGADGMTVYTVGTMEVLNGTDARLKCTFKSTKPVGERASVNWSFQPQGGKSEESVFYYHGESYPPDTGRFRGRAVWSGDLPRNDGSITVRSLLFADNGTFYCDVKNPPDVSGTRGEITVSVVNKVTYSEMWILAVAVGGATALVVLLVIIVVTVQLCRKKRQEEENILYIQSQPHPLELDKLNTDPMFPTEAAATEPLS</sequence>
<dbReference type="PRINTS" id="PR00213">
    <property type="entry name" value="MYELINP0"/>
</dbReference>
<feature type="domain" description="Ig-like" evidence="12">
    <location>
        <begin position="23"/>
        <end position="139"/>
    </location>
</feature>
<dbReference type="AlphaFoldDB" id="V9L3H2"/>
<dbReference type="InterPro" id="IPR013106">
    <property type="entry name" value="Ig_V-set"/>
</dbReference>
<dbReference type="EMBL" id="JW873471">
    <property type="protein sequence ID" value="AFP05988.1"/>
    <property type="molecule type" value="mRNA"/>
</dbReference>
<dbReference type="GO" id="GO:0005886">
    <property type="term" value="C:plasma membrane"/>
    <property type="evidence" value="ECO:0007669"/>
    <property type="project" value="TreeGrafter"/>
</dbReference>
<evidence type="ECO:0000256" key="3">
    <source>
        <dbReference type="ARBA" id="ARBA00022692"/>
    </source>
</evidence>
<evidence type="ECO:0000256" key="7">
    <source>
        <dbReference type="ARBA" id="ARBA00023157"/>
    </source>
</evidence>
<keyword evidence="3 10" id="KW-0812">Transmembrane</keyword>
<dbReference type="InterPro" id="IPR003599">
    <property type="entry name" value="Ig_sub"/>
</dbReference>
<keyword evidence="9" id="KW-0393">Immunoglobulin domain</keyword>
<evidence type="ECO:0000256" key="4">
    <source>
        <dbReference type="ARBA" id="ARBA00022729"/>
    </source>
</evidence>
<dbReference type="InterPro" id="IPR000920">
    <property type="entry name" value="Myelin_P0-rel"/>
</dbReference>
<dbReference type="PANTHER" id="PTHR13869:SF21">
    <property type="entry name" value="MYELIN PROTEIN ZERO-LIKE PROTEIN 2"/>
    <property type="match status" value="1"/>
</dbReference>
<dbReference type="PROSITE" id="PS50835">
    <property type="entry name" value="IG_LIKE"/>
    <property type="match status" value="1"/>
</dbReference>
<dbReference type="SMART" id="SM00409">
    <property type="entry name" value="IG"/>
    <property type="match status" value="1"/>
</dbReference>
<dbReference type="InterPro" id="IPR007110">
    <property type="entry name" value="Ig-like_dom"/>
</dbReference>
<proteinExistence type="evidence at transcript level"/>
<dbReference type="Pfam" id="PF07686">
    <property type="entry name" value="V-set"/>
    <property type="match status" value="1"/>
</dbReference>
<feature type="signal peptide" evidence="11">
    <location>
        <begin position="1"/>
        <end position="24"/>
    </location>
</feature>
<keyword evidence="5 10" id="KW-1133">Transmembrane helix</keyword>
<name>V9L3H2_CALMI</name>
<comment type="subcellular location">
    <subcellularLocation>
        <location evidence="1">Membrane</location>
        <topology evidence="1">Single-pass type I membrane protein</topology>
    </subcellularLocation>
</comment>
<keyword evidence="8" id="KW-0325">Glycoprotein</keyword>
<keyword evidence="7" id="KW-1015">Disulfide bond</keyword>
<evidence type="ECO:0000256" key="11">
    <source>
        <dbReference type="SAM" id="SignalP"/>
    </source>
</evidence>
<evidence type="ECO:0000256" key="1">
    <source>
        <dbReference type="ARBA" id="ARBA00004479"/>
    </source>
</evidence>
<evidence type="ECO:0000256" key="6">
    <source>
        <dbReference type="ARBA" id="ARBA00023136"/>
    </source>
</evidence>
<keyword evidence="6 10" id="KW-0472">Membrane</keyword>